<dbReference type="Proteomes" id="UP000812277">
    <property type="component" value="Unassembled WGS sequence"/>
</dbReference>
<evidence type="ECO:0000313" key="3">
    <source>
        <dbReference type="EMBL" id="MBW7474873.1"/>
    </source>
</evidence>
<feature type="domain" description="Transglutaminase-like" evidence="2">
    <location>
        <begin position="594"/>
        <end position="664"/>
    </location>
</feature>
<dbReference type="RefSeq" id="WP_219872100.1">
    <property type="nucleotide sequence ID" value="NZ_JAHZIJ010000004.1"/>
</dbReference>
<organism evidence="3 4">
    <name type="scientific">Paenibacillus oenotherae</name>
    <dbReference type="NCBI Taxonomy" id="1435645"/>
    <lineage>
        <taxon>Bacteria</taxon>
        <taxon>Bacillati</taxon>
        <taxon>Bacillota</taxon>
        <taxon>Bacilli</taxon>
        <taxon>Bacillales</taxon>
        <taxon>Paenibacillaceae</taxon>
        <taxon>Paenibacillus</taxon>
    </lineage>
</organism>
<comment type="caution">
    <text evidence="3">The sequence shown here is derived from an EMBL/GenBank/DDBJ whole genome shotgun (WGS) entry which is preliminary data.</text>
</comment>
<evidence type="ECO:0000313" key="4">
    <source>
        <dbReference type="Proteomes" id="UP000812277"/>
    </source>
</evidence>
<dbReference type="InterPro" id="IPR052901">
    <property type="entry name" value="Bact_TGase-like"/>
</dbReference>
<keyword evidence="1" id="KW-0472">Membrane</keyword>
<name>A0ABS7D4P9_9BACL</name>
<feature type="transmembrane region" description="Helical" evidence="1">
    <location>
        <begin position="43"/>
        <end position="63"/>
    </location>
</feature>
<proteinExistence type="predicted"/>
<dbReference type="InterPro" id="IPR038765">
    <property type="entry name" value="Papain-like_cys_pep_sf"/>
</dbReference>
<feature type="transmembrane region" description="Helical" evidence="1">
    <location>
        <begin position="176"/>
        <end position="193"/>
    </location>
</feature>
<feature type="transmembrane region" description="Helical" evidence="1">
    <location>
        <begin position="75"/>
        <end position="98"/>
    </location>
</feature>
<accession>A0ABS7D4P9</accession>
<protein>
    <submittedName>
        <fullName evidence="3">Transglutaminase-like domain-containing protein</fullName>
    </submittedName>
</protein>
<dbReference type="SUPFAM" id="SSF54001">
    <property type="entry name" value="Cysteine proteinases"/>
    <property type="match status" value="1"/>
</dbReference>
<dbReference type="Pfam" id="PF01841">
    <property type="entry name" value="Transglut_core"/>
    <property type="match status" value="1"/>
</dbReference>
<dbReference type="InterPro" id="IPR002931">
    <property type="entry name" value="Transglutaminase-like"/>
</dbReference>
<dbReference type="Gene3D" id="3.10.620.30">
    <property type="match status" value="1"/>
</dbReference>
<feature type="domain" description="Transglutaminase-like" evidence="2">
    <location>
        <begin position="677"/>
        <end position="746"/>
    </location>
</feature>
<gene>
    <name evidence="3" type="ORF">K0T92_08965</name>
</gene>
<dbReference type="EMBL" id="JAHZIJ010000004">
    <property type="protein sequence ID" value="MBW7474873.1"/>
    <property type="molecule type" value="Genomic_DNA"/>
</dbReference>
<reference evidence="3 4" key="1">
    <citation type="submission" date="2021-07" db="EMBL/GenBank/DDBJ databases">
        <title>Paenibacillus radiodurans sp. nov., isolated from the southeastern edge of Tengger Desert.</title>
        <authorList>
            <person name="Zhang G."/>
        </authorList>
    </citation>
    <scope>NUCLEOTIDE SEQUENCE [LARGE SCALE GENOMIC DNA]</scope>
    <source>
        <strain evidence="3 4">DT7-4</strain>
    </source>
</reference>
<keyword evidence="4" id="KW-1185">Reference proteome</keyword>
<keyword evidence="1" id="KW-0812">Transmembrane</keyword>
<evidence type="ECO:0000259" key="2">
    <source>
        <dbReference type="SMART" id="SM00460"/>
    </source>
</evidence>
<dbReference type="PANTHER" id="PTHR42736:SF1">
    <property type="entry name" value="PROTEIN-GLUTAMINE GAMMA-GLUTAMYLTRANSFERASE"/>
    <property type="match status" value="1"/>
</dbReference>
<feature type="transmembrane region" description="Helical" evidence="1">
    <location>
        <begin position="150"/>
        <end position="169"/>
    </location>
</feature>
<dbReference type="PANTHER" id="PTHR42736">
    <property type="entry name" value="PROTEIN-GLUTAMINE GAMMA-GLUTAMYLTRANSFERASE"/>
    <property type="match status" value="1"/>
</dbReference>
<dbReference type="SMART" id="SM00460">
    <property type="entry name" value="TGc"/>
    <property type="match status" value="2"/>
</dbReference>
<evidence type="ECO:0000256" key="1">
    <source>
        <dbReference type="SAM" id="Phobius"/>
    </source>
</evidence>
<keyword evidence="1" id="KW-1133">Transmembrane helix</keyword>
<sequence length="968" mass="101837">MLARQPDSGYGETAAVGKTAAVVKAQLQTVKEGQFFSMAAPRLVTSLLLLGLITEWVLPLAQLEAYTQLYRIGPVIAAVAGFLAVGLFVLPLLVSLLLNSAVCLGAVLFLYGEQASGAGAPLFQIAEAVWQDMLGVAGGDLLFSGETRTLLMFAGVGMMVTAVQSLVWLRQWGLGLTAITAIYLLVLHAFLGLDVMSGLVRAIAEGLLLSVLLTVPRIERLLGGYDGAGASGGAGSRAEKTGIGAAAGDGTGTGSEALAGTGTLAGSAAGGGSWNSFAGWSFRWWSGAVWLVVLVVAVGAGAAWGKPESSGPPPWAVETVNWSKKHLSSKGITTANHDALQAAADDAGRSSVMGQVGYGLDDRAPGAAIASNETVLFRVQSPEPMYWRGDSKGYYDGRGWTQRTHDIQLRTVVPFATNAEKNVGAAQASGDVAQSRSRLLRHTITMASPMPQGWPLFTSGAVAAVVGEQTNAVSGKTGYYRVDLHTGALFPAVEDGIPRTYTIETKIPEIAAAFWQGRGEIEADPSAIRDEYTQLPASLPERIGRLAEQVADEGDGSRYGTVKAIESYLRRNYSYTLSETEVPPEGADFVDHFLFQQRKGYCVHFATAMTIMLRTQGIPARYVKGFATGERDNASGEASPMVTAGDVAAESKNVVETVHLEAANRVIGDSSRAGGTEWRSGVGADGGGRAELVGQYGEEKQDGNQDQYGNQHSLEQKQYTVRASDAHAWVEVFFPGVGWLPFEPTPGFVAPTGLDGAVTSEAAAGELADAASQGPDAAAPGNAAASGHAARAQGLAGRAAELQAAAIRAAEAAARGAHALAQAVLGAAAARPWAVAALAAGAIAAAGLTAAAWRRRERIAFAYALRRYGSALQAGRRTAARSQLLQLADVCWRELYRRCGARLSHSTAREYAAALSLPPQLSQLVGEFICWEEQARYSLEWVQLPKEEEVKRLLTAIKQEPISGPKRL</sequence>